<dbReference type="EMBL" id="LJUJ01000001">
    <property type="protein sequence ID" value="KPK64691.1"/>
    <property type="molecule type" value="Genomic_DNA"/>
</dbReference>
<gene>
    <name evidence="1" type="ORF">AMJ83_00370</name>
</gene>
<sequence>MKIYGDSLAVISYNHTFCPAAIVDQRSLFYGIGIPDYPTVVFDGTDEVFEPNPDAYLTTYTDHIQAAKADTPQYNLELTATATPTAGNLQLTIVTADTIPAGEMLTYIAICQDSIRGFLLPFFSYVCQQLYSFPIDLVYPDTLDTNIVFNHGIPVEQMRAVVFIQNTDSKKVMHAITRDFEEVQ</sequence>
<organism evidence="1 2">
    <name type="scientific">candidate division WOR_3 bacterium SM23_42</name>
    <dbReference type="NCBI Taxonomy" id="1703779"/>
    <lineage>
        <taxon>Bacteria</taxon>
        <taxon>Bacteria division WOR-3</taxon>
    </lineage>
</organism>
<proteinExistence type="predicted"/>
<evidence type="ECO:0000313" key="2">
    <source>
        <dbReference type="Proteomes" id="UP000051373"/>
    </source>
</evidence>
<evidence type="ECO:0000313" key="1">
    <source>
        <dbReference type="EMBL" id="KPK64691.1"/>
    </source>
</evidence>
<name>A0A0S8FVH3_UNCW3</name>
<protein>
    <submittedName>
        <fullName evidence="1">Uncharacterized protein</fullName>
    </submittedName>
</protein>
<dbReference type="STRING" id="1703779.AMJ83_00370"/>
<dbReference type="Proteomes" id="UP000051373">
    <property type="component" value="Unassembled WGS sequence"/>
</dbReference>
<dbReference type="AlphaFoldDB" id="A0A0S8FVH3"/>
<reference evidence="1 2" key="1">
    <citation type="journal article" date="2015" name="Microbiome">
        <title>Genomic resolution of linkages in carbon, nitrogen, and sulfur cycling among widespread estuary sediment bacteria.</title>
        <authorList>
            <person name="Baker B.J."/>
            <person name="Lazar C.S."/>
            <person name="Teske A.P."/>
            <person name="Dick G.J."/>
        </authorList>
    </citation>
    <scope>NUCLEOTIDE SEQUENCE [LARGE SCALE GENOMIC DNA]</scope>
    <source>
        <strain evidence="1">SM23_42</strain>
    </source>
</reference>
<accession>A0A0S8FVH3</accession>
<comment type="caution">
    <text evidence="1">The sequence shown here is derived from an EMBL/GenBank/DDBJ whole genome shotgun (WGS) entry which is preliminary data.</text>
</comment>